<dbReference type="GO" id="GO:0004674">
    <property type="term" value="F:protein serine/threonine kinase activity"/>
    <property type="evidence" value="ECO:0007669"/>
    <property type="project" value="TreeGrafter"/>
</dbReference>
<dbReference type="Gene3D" id="1.10.510.10">
    <property type="entry name" value="Transferase(Phosphotransferase) domain 1"/>
    <property type="match status" value="1"/>
</dbReference>
<dbReference type="Pfam" id="PF00069">
    <property type="entry name" value="Pkinase"/>
    <property type="match status" value="1"/>
</dbReference>
<dbReference type="STRING" id="48697.A0A101MN06"/>
<dbReference type="InterPro" id="IPR000719">
    <property type="entry name" value="Prot_kinase_dom"/>
</dbReference>
<dbReference type="GO" id="GO:0044773">
    <property type="term" value="P:mitotic DNA damage checkpoint signaling"/>
    <property type="evidence" value="ECO:0007669"/>
    <property type="project" value="TreeGrafter"/>
</dbReference>
<dbReference type="SUPFAM" id="SSF56112">
    <property type="entry name" value="Protein kinase-like (PK-like)"/>
    <property type="match status" value="1"/>
</dbReference>
<dbReference type="PANTHER" id="PTHR44167:SF24">
    <property type="entry name" value="SERINE_THREONINE-PROTEIN KINASE CHK2"/>
    <property type="match status" value="1"/>
</dbReference>
<evidence type="ECO:0000313" key="3">
    <source>
        <dbReference type="Proteomes" id="UP000055045"/>
    </source>
</evidence>
<accession>A0A101MN06</accession>
<evidence type="ECO:0000313" key="2">
    <source>
        <dbReference type="EMBL" id="KUM63538.1"/>
    </source>
</evidence>
<dbReference type="InterPro" id="IPR011009">
    <property type="entry name" value="Kinase-like_dom_sf"/>
</dbReference>
<sequence>MYVLEHSEDFGGHADDFAFQKTIIVYEMSGSIYRAYSRKRYASKEEIQFGDLFSTNKIQGALIFPEFSDKFTKAESPQYPALIRETWIEEVKTCELLKKNPHPNIAQYHGCVVVDDGSIRGIYFAKYDETLMARVNSARRSKIDFAYERRQADRDEANRWVEGIAQGLKHLHGLGIVHNDINPCNIMFEGDTPVIIDFDSARPHGHDLSLVKRTHGWHDERAKVALPMNDLAALLEIRMWLLGEVDQFQF</sequence>
<name>A0A101MN06_PENFR</name>
<dbReference type="Proteomes" id="UP000055045">
    <property type="component" value="Unassembled WGS sequence"/>
</dbReference>
<organism evidence="2 3">
    <name type="scientific">Penicillium freii</name>
    <dbReference type="NCBI Taxonomy" id="48697"/>
    <lineage>
        <taxon>Eukaryota</taxon>
        <taxon>Fungi</taxon>
        <taxon>Dikarya</taxon>
        <taxon>Ascomycota</taxon>
        <taxon>Pezizomycotina</taxon>
        <taxon>Eurotiomycetes</taxon>
        <taxon>Eurotiomycetidae</taxon>
        <taxon>Eurotiales</taxon>
        <taxon>Aspergillaceae</taxon>
        <taxon>Penicillium</taxon>
    </lineage>
</organism>
<dbReference type="PROSITE" id="PS50011">
    <property type="entry name" value="PROTEIN_KINASE_DOM"/>
    <property type="match status" value="1"/>
</dbReference>
<dbReference type="GO" id="GO:0005737">
    <property type="term" value="C:cytoplasm"/>
    <property type="evidence" value="ECO:0007669"/>
    <property type="project" value="TreeGrafter"/>
</dbReference>
<dbReference type="GO" id="GO:0005634">
    <property type="term" value="C:nucleus"/>
    <property type="evidence" value="ECO:0007669"/>
    <property type="project" value="TreeGrafter"/>
</dbReference>
<protein>
    <recommendedName>
        <fullName evidence="1">Protein kinase domain-containing protein</fullName>
    </recommendedName>
</protein>
<evidence type="ECO:0000259" key="1">
    <source>
        <dbReference type="PROSITE" id="PS50011"/>
    </source>
</evidence>
<dbReference type="PANTHER" id="PTHR44167">
    <property type="entry name" value="OVARIAN-SPECIFIC SERINE/THREONINE-PROTEIN KINASE LOK-RELATED"/>
    <property type="match status" value="1"/>
</dbReference>
<proteinExistence type="predicted"/>
<comment type="caution">
    <text evidence="2">The sequence shown here is derived from an EMBL/GenBank/DDBJ whole genome shotgun (WGS) entry which is preliminary data.</text>
</comment>
<reference evidence="2 3" key="1">
    <citation type="submission" date="2015-10" db="EMBL/GenBank/DDBJ databases">
        <title>Genome sequencing of Penicillium freii.</title>
        <authorList>
            <person name="Nguyen H.D."/>
            <person name="Visagie C.M."/>
            <person name="Seifert K.A."/>
        </authorList>
    </citation>
    <scope>NUCLEOTIDE SEQUENCE [LARGE SCALE GENOMIC DNA]</scope>
    <source>
        <strain evidence="2 3">DAOM 242723</strain>
    </source>
</reference>
<keyword evidence="3" id="KW-1185">Reference proteome</keyword>
<dbReference type="AlphaFoldDB" id="A0A101MN06"/>
<feature type="domain" description="Protein kinase" evidence="1">
    <location>
        <begin position="18"/>
        <end position="250"/>
    </location>
</feature>
<dbReference type="EMBL" id="LLXE01000070">
    <property type="protein sequence ID" value="KUM63538.1"/>
    <property type="molecule type" value="Genomic_DNA"/>
</dbReference>
<gene>
    <name evidence="2" type="ORF">ACN42_g3534</name>
</gene>
<dbReference type="GO" id="GO:0005524">
    <property type="term" value="F:ATP binding"/>
    <property type="evidence" value="ECO:0007669"/>
    <property type="project" value="InterPro"/>
</dbReference>